<gene>
    <name evidence="3" type="ORF">IHE44_0002869</name>
    <name evidence="2" type="ORF">IHE44_005117</name>
</gene>
<dbReference type="Proteomes" id="UP000618051">
    <property type="component" value="Unassembled WGS sequence"/>
</dbReference>
<dbReference type="EMBL" id="JADDUC010000003">
    <property type="protein sequence ID" value="KAG0135578.1"/>
    <property type="molecule type" value="Genomic_DNA"/>
</dbReference>
<reference evidence="2" key="1">
    <citation type="submission" date="2020-10" db="EMBL/GenBank/DDBJ databases">
        <title>Feather gene expression reveals the developmental basis of iridescence in African starlings.</title>
        <authorList>
            <person name="Rubenstein D.R."/>
        </authorList>
    </citation>
    <scope>NUCLEOTIDE SEQUENCE</scope>
    <source>
        <strain evidence="2">SS15</strain>
        <tissue evidence="2">Liver</tissue>
    </source>
</reference>
<dbReference type="PANTHER" id="PTHR15871:SF2">
    <property type="entry name" value="PLECKSTRIN HOMOLOGY DOMAIN-CONTAINING FAMILY O MEMBER 2"/>
    <property type="match status" value="1"/>
</dbReference>
<sequence>MEDEQKCIETVELESYDKCQELRALLKRKNRFILIRSPGKKLHTLQRAPIPVWVMDNSSPQCFGQGQEPQMDGDRPGSARQQRGCGWQQTEHEPESQQPDSALVSVGVL</sequence>
<dbReference type="PANTHER" id="PTHR15871">
    <property type="entry name" value="PH DOMAIN-CONTAINING PROTEIN"/>
    <property type="match status" value="1"/>
</dbReference>
<proteinExistence type="predicted"/>
<evidence type="ECO:0000313" key="4">
    <source>
        <dbReference type="Proteomes" id="UP000618051"/>
    </source>
</evidence>
<dbReference type="OrthoDB" id="8860305at2759"/>
<organism evidence="2">
    <name type="scientific">Lamprotornis superbus</name>
    <dbReference type="NCBI Taxonomy" id="245042"/>
    <lineage>
        <taxon>Eukaryota</taxon>
        <taxon>Metazoa</taxon>
        <taxon>Chordata</taxon>
        <taxon>Craniata</taxon>
        <taxon>Vertebrata</taxon>
        <taxon>Euteleostomi</taxon>
        <taxon>Archelosauria</taxon>
        <taxon>Archosauria</taxon>
        <taxon>Dinosauria</taxon>
        <taxon>Saurischia</taxon>
        <taxon>Theropoda</taxon>
        <taxon>Coelurosauria</taxon>
        <taxon>Aves</taxon>
        <taxon>Neognathae</taxon>
        <taxon>Neoaves</taxon>
        <taxon>Telluraves</taxon>
        <taxon>Australaves</taxon>
        <taxon>Passeriformes</taxon>
        <taxon>Sturnidae</taxon>
        <taxon>Lamprotornis</taxon>
    </lineage>
</organism>
<feature type="region of interest" description="Disordered" evidence="1">
    <location>
        <begin position="58"/>
        <end position="109"/>
    </location>
</feature>
<evidence type="ECO:0000313" key="3">
    <source>
        <dbReference type="EMBL" id="KAI1235229.1"/>
    </source>
</evidence>
<reference evidence="3" key="3">
    <citation type="submission" date="2022-01" db="EMBL/GenBank/DDBJ databases">
        <authorList>
            <person name="Rubenstein D.R."/>
        </authorList>
    </citation>
    <scope>NUCLEOTIDE SEQUENCE</scope>
    <source>
        <strain evidence="3">SS15</strain>
        <tissue evidence="3">Liver</tissue>
    </source>
</reference>
<name>A0A835U151_9PASS</name>
<keyword evidence="4" id="KW-1185">Reference proteome</keyword>
<dbReference type="AlphaFoldDB" id="A0A835U151"/>
<evidence type="ECO:0000256" key="1">
    <source>
        <dbReference type="SAM" id="MobiDB-lite"/>
    </source>
</evidence>
<accession>A0A835U151</accession>
<comment type="caution">
    <text evidence="2">The sequence shown here is derived from an EMBL/GenBank/DDBJ whole genome shotgun (WGS) entry which is preliminary data.</text>
</comment>
<evidence type="ECO:0000313" key="2">
    <source>
        <dbReference type="EMBL" id="KAG0135578.1"/>
    </source>
</evidence>
<protein>
    <submittedName>
        <fullName evidence="2">Uncharacterized protein</fullName>
    </submittedName>
</protein>
<dbReference type="InterPro" id="IPR043448">
    <property type="entry name" value="PKHO1/2"/>
</dbReference>
<feature type="compositionally biased region" description="Polar residues" evidence="1">
    <location>
        <begin position="58"/>
        <end position="68"/>
    </location>
</feature>
<reference evidence="3 4" key="2">
    <citation type="journal article" date="2021" name="J. Hered.">
        <title>Feather Gene Expression Elucidates the Developmental Basis of Plumage Iridescence in African Starlings.</title>
        <authorList>
            <person name="Rubenstein D.R."/>
            <person name="Corvelo A."/>
            <person name="MacManes M.D."/>
            <person name="Maia R."/>
            <person name="Narzisi G."/>
            <person name="Rousaki A."/>
            <person name="Vandenabeele P."/>
            <person name="Shawkey M.D."/>
            <person name="Solomon J."/>
        </authorList>
    </citation>
    <scope>NUCLEOTIDE SEQUENCE [LARGE SCALE GENOMIC DNA]</scope>
    <source>
        <strain evidence="3">SS15</strain>
    </source>
</reference>
<dbReference type="GO" id="GO:0071888">
    <property type="term" value="P:macrophage apoptotic process"/>
    <property type="evidence" value="ECO:0007669"/>
    <property type="project" value="TreeGrafter"/>
</dbReference>
<dbReference type="EMBL" id="JADDUC020000013">
    <property type="protein sequence ID" value="KAI1235229.1"/>
    <property type="molecule type" value="Genomic_DNA"/>
</dbReference>